<keyword evidence="10" id="KW-1185">Reference proteome</keyword>
<dbReference type="RefSeq" id="WP_166857919.1">
    <property type="nucleotide sequence ID" value="NZ_CP063989.1"/>
</dbReference>
<proteinExistence type="predicted"/>
<feature type="transmembrane region" description="Helical" evidence="7">
    <location>
        <begin position="424"/>
        <end position="444"/>
    </location>
</feature>
<evidence type="ECO:0000313" key="10">
    <source>
        <dbReference type="Proteomes" id="UP000594637"/>
    </source>
</evidence>
<dbReference type="GO" id="GO:0004674">
    <property type="term" value="F:protein serine/threonine kinase activity"/>
    <property type="evidence" value="ECO:0007669"/>
    <property type="project" value="UniProtKB-KW"/>
</dbReference>
<dbReference type="PROSITE" id="PS50011">
    <property type="entry name" value="PROTEIN_KINASE_DOM"/>
    <property type="match status" value="1"/>
</dbReference>
<keyword evidence="9" id="KW-0723">Serine/threonine-protein kinase</keyword>
<keyword evidence="2" id="KW-0808">Transferase</keyword>
<evidence type="ECO:0000256" key="6">
    <source>
        <dbReference type="SAM" id="MobiDB-lite"/>
    </source>
</evidence>
<evidence type="ECO:0000256" key="7">
    <source>
        <dbReference type="SAM" id="Phobius"/>
    </source>
</evidence>
<dbReference type="InterPro" id="IPR050660">
    <property type="entry name" value="NEK_Ser/Thr_kinase"/>
</dbReference>
<dbReference type="PROSITE" id="PS00108">
    <property type="entry name" value="PROTEIN_KINASE_ST"/>
    <property type="match status" value="1"/>
</dbReference>
<feature type="compositionally biased region" description="Pro residues" evidence="6">
    <location>
        <begin position="379"/>
        <end position="394"/>
    </location>
</feature>
<dbReference type="InterPro" id="IPR008271">
    <property type="entry name" value="Ser/Thr_kinase_AS"/>
</dbReference>
<keyword evidence="7" id="KW-0812">Transmembrane</keyword>
<sequence length="832" mass="85820">MNEPSGSEARRLGSSYVLDARIGSGAQGEVWRAHNVNAPDETLAVKLLTTDPDDDYILERFLKERATLMRVSSPYVVGVRDMVVEGRTFAIVMTYVDGGDLRGLVSSSGPFAPAETARVGALLARGLAAVHAAGIVHRDVKPANVLIDWDACAPGRGADAVTAVPAGDTVAVGVDTHFTPRLADFGVARLTETISSTHTTASVGTPLYMAPEVLDSRPPTSAADVYSLGIVLYEVACGVTPFTGSAGQVLSQHARRDPGRPDGMPDPLWSVLTSMLIKDPAARPTALEVAQSLETLTTVLAGLPVPAALSTPPASHPSLRPYEWDAVLADGEQATLPSGVGSAGSAGVAVTGGAGAGLSATVDEQVTATQYAGALPVPGGAPQPWGPAPVPSSPSPYGAPSAQSLTPSAPSAVRAPGTRRRRGGLVVAVLVLVIALAGAGTWWWTHRQPEAVDLTALPAPGRATQIQTVADVGRLLVAPGGGALVTSHDGNMWRLHDLSSSNEAPAWEGKCSSATFWNANDLLCHRSGSDGGDILVSLDGTEKAVPGPQKRQLLGASEQTAVVIDGYYSGALVGLGTTGAETWRAYGNYTGGYVDNGFVVTWESDEDKLVVLSADTGTVLLTRALDSEPEWDEPLPGGVGIDVGPQTFYVHDETSGTWSVYGADGALAGEVRTSLRRTGWVASGDLSAQELIELLGTASTDKEAVTVRGARRSVTLTVSTRSCSISADGVALALPERESGETCVLRPLGLVGDDTALLVQVGDADAGGSRTRQLLAADLSDGSTAWSIDAVLAAVLPPSARAGGGLSDLPVLVMQRLEGLRRDLVLAVVAED</sequence>
<evidence type="ECO:0000256" key="4">
    <source>
        <dbReference type="ARBA" id="ARBA00022777"/>
    </source>
</evidence>
<feature type="region of interest" description="Disordered" evidence="6">
    <location>
        <begin position="374"/>
        <end position="417"/>
    </location>
</feature>
<dbReference type="SUPFAM" id="SSF56112">
    <property type="entry name" value="Protein kinase-like (PK-like)"/>
    <property type="match status" value="1"/>
</dbReference>
<dbReference type="PANTHER" id="PTHR43671:SF13">
    <property type="entry name" value="SERINE_THREONINE-PROTEIN KINASE NEK2"/>
    <property type="match status" value="1"/>
</dbReference>
<keyword evidence="3" id="KW-0547">Nucleotide-binding</keyword>
<feature type="compositionally biased region" description="Low complexity" evidence="6">
    <location>
        <begin position="395"/>
        <end position="404"/>
    </location>
</feature>
<feature type="domain" description="Protein kinase" evidence="8">
    <location>
        <begin position="16"/>
        <end position="296"/>
    </location>
</feature>
<keyword evidence="5" id="KW-0067">ATP-binding</keyword>
<dbReference type="Pfam" id="PF00069">
    <property type="entry name" value="Pkinase"/>
    <property type="match status" value="1"/>
</dbReference>
<dbReference type="PANTHER" id="PTHR43671">
    <property type="entry name" value="SERINE/THREONINE-PROTEIN KINASE NEK"/>
    <property type="match status" value="1"/>
</dbReference>
<dbReference type="EMBL" id="CP063989">
    <property type="protein sequence ID" value="QPL05032.1"/>
    <property type="molecule type" value="Genomic_DNA"/>
</dbReference>
<dbReference type="GO" id="GO:0005524">
    <property type="term" value="F:ATP binding"/>
    <property type="evidence" value="ECO:0007669"/>
    <property type="project" value="UniProtKB-KW"/>
</dbReference>
<organism evidence="9 10">
    <name type="scientific">Actinomyces respiraculi</name>
    <dbReference type="NCBI Taxonomy" id="2744574"/>
    <lineage>
        <taxon>Bacteria</taxon>
        <taxon>Bacillati</taxon>
        <taxon>Actinomycetota</taxon>
        <taxon>Actinomycetes</taxon>
        <taxon>Actinomycetales</taxon>
        <taxon>Actinomycetaceae</taxon>
        <taxon>Actinomyces</taxon>
    </lineage>
</organism>
<dbReference type="KEGG" id="arep:ID810_09835"/>
<keyword evidence="7" id="KW-0472">Membrane</keyword>
<evidence type="ECO:0000256" key="3">
    <source>
        <dbReference type="ARBA" id="ARBA00022741"/>
    </source>
</evidence>
<dbReference type="Proteomes" id="UP000594637">
    <property type="component" value="Chromosome"/>
</dbReference>
<accession>A0A7T0LJR0</accession>
<evidence type="ECO:0000259" key="8">
    <source>
        <dbReference type="PROSITE" id="PS50011"/>
    </source>
</evidence>
<evidence type="ECO:0000256" key="5">
    <source>
        <dbReference type="ARBA" id="ARBA00022840"/>
    </source>
</evidence>
<name>A0A7T0LJR0_9ACTO</name>
<protein>
    <recommendedName>
        <fullName evidence="1">non-specific serine/threonine protein kinase</fullName>
        <ecNumber evidence="1">2.7.11.1</ecNumber>
    </recommendedName>
</protein>
<dbReference type="CDD" id="cd14014">
    <property type="entry name" value="STKc_PknB_like"/>
    <property type="match status" value="1"/>
</dbReference>
<dbReference type="InterPro" id="IPR000719">
    <property type="entry name" value="Prot_kinase_dom"/>
</dbReference>
<evidence type="ECO:0000256" key="1">
    <source>
        <dbReference type="ARBA" id="ARBA00012513"/>
    </source>
</evidence>
<reference evidence="9 10" key="1">
    <citation type="submission" date="2020-11" db="EMBL/GenBank/DDBJ databases">
        <title>Actinomyces sp. ZJ750.</title>
        <authorList>
            <person name="Zhou J."/>
        </authorList>
    </citation>
    <scope>NUCLEOTIDE SEQUENCE [LARGE SCALE GENOMIC DNA]</scope>
    <source>
        <strain evidence="9 10">ZJ750</strain>
    </source>
</reference>
<dbReference type="InterPro" id="IPR011009">
    <property type="entry name" value="Kinase-like_dom_sf"/>
</dbReference>
<keyword evidence="7" id="KW-1133">Transmembrane helix</keyword>
<evidence type="ECO:0000313" key="9">
    <source>
        <dbReference type="EMBL" id="QPL05032.1"/>
    </source>
</evidence>
<dbReference type="AlphaFoldDB" id="A0A7T0LJR0"/>
<dbReference type="EC" id="2.7.11.1" evidence="1"/>
<evidence type="ECO:0000256" key="2">
    <source>
        <dbReference type="ARBA" id="ARBA00022679"/>
    </source>
</evidence>
<gene>
    <name evidence="9" type="ORF">ID810_09835</name>
</gene>
<keyword evidence="4 9" id="KW-0418">Kinase</keyword>
<dbReference type="Gene3D" id="1.10.510.10">
    <property type="entry name" value="Transferase(Phosphotransferase) domain 1"/>
    <property type="match status" value="1"/>
</dbReference>
<dbReference type="SMART" id="SM00220">
    <property type="entry name" value="S_TKc"/>
    <property type="match status" value="1"/>
</dbReference>
<dbReference type="Gene3D" id="3.30.200.20">
    <property type="entry name" value="Phosphorylase Kinase, domain 1"/>
    <property type="match status" value="1"/>
</dbReference>